<gene>
    <name evidence="1" type="ORF">BDA99DRAFT_509515</name>
</gene>
<dbReference type="Proteomes" id="UP001209540">
    <property type="component" value="Unassembled WGS sequence"/>
</dbReference>
<dbReference type="EMBL" id="JAIXMP010000013">
    <property type="protein sequence ID" value="KAI9263175.1"/>
    <property type="molecule type" value="Genomic_DNA"/>
</dbReference>
<comment type="caution">
    <text evidence="1">The sequence shown here is derived from an EMBL/GenBank/DDBJ whole genome shotgun (WGS) entry which is preliminary data.</text>
</comment>
<reference evidence="1" key="1">
    <citation type="journal article" date="2022" name="IScience">
        <title>Evolution of zygomycete secretomes and the origins of terrestrial fungal ecologies.</title>
        <authorList>
            <person name="Chang Y."/>
            <person name="Wang Y."/>
            <person name="Mondo S."/>
            <person name="Ahrendt S."/>
            <person name="Andreopoulos W."/>
            <person name="Barry K."/>
            <person name="Beard J."/>
            <person name="Benny G.L."/>
            <person name="Blankenship S."/>
            <person name="Bonito G."/>
            <person name="Cuomo C."/>
            <person name="Desiro A."/>
            <person name="Gervers K.A."/>
            <person name="Hundley H."/>
            <person name="Kuo A."/>
            <person name="LaButti K."/>
            <person name="Lang B.F."/>
            <person name="Lipzen A."/>
            <person name="O'Donnell K."/>
            <person name="Pangilinan J."/>
            <person name="Reynolds N."/>
            <person name="Sandor L."/>
            <person name="Smith M.E."/>
            <person name="Tsang A."/>
            <person name="Grigoriev I.V."/>
            <person name="Stajich J.E."/>
            <person name="Spatafora J.W."/>
        </authorList>
    </citation>
    <scope>NUCLEOTIDE SEQUENCE</scope>
    <source>
        <strain evidence="1">RSA 2281</strain>
    </source>
</reference>
<dbReference type="AlphaFoldDB" id="A0AAD5KDD9"/>
<organism evidence="1 2">
    <name type="scientific">Phascolomyces articulosus</name>
    <dbReference type="NCBI Taxonomy" id="60185"/>
    <lineage>
        <taxon>Eukaryota</taxon>
        <taxon>Fungi</taxon>
        <taxon>Fungi incertae sedis</taxon>
        <taxon>Mucoromycota</taxon>
        <taxon>Mucoromycotina</taxon>
        <taxon>Mucoromycetes</taxon>
        <taxon>Mucorales</taxon>
        <taxon>Lichtheimiaceae</taxon>
        <taxon>Phascolomyces</taxon>
    </lineage>
</organism>
<evidence type="ECO:0000313" key="2">
    <source>
        <dbReference type="Proteomes" id="UP001209540"/>
    </source>
</evidence>
<reference evidence="1" key="2">
    <citation type="submission" date="2023-02" db="EMBL/GenBank/DDBJ databases">
        <authorList>
            <consortium name="DOE Joint Genome Institute"/>
            <person name="Mondo S.J."/>
            <person name="Chang Y."/>
            <person name="Wang Y."/>
            <person name="Ahrendt S."/>
            <person name="Andreopoulos W."/>
            <person name="Barry K."/>
            <person name="Beard J."/>
            <person name="Benny G.L."/>
            <person name="Blankenship S."/>
            <person name="Bonito G."/>
            <person name="Cuomo C."/>
            <person name="Desiro A."/>
            <person name="Gervers K.A."/>
            <person name="Hundley H."/>
            <person name="Kuo A."/>
            <person name="LaButti K."/>
            <person name="Lang B.F."/>
            <person name="Lipzen A."/>
            <person name="O'Donnell K."/>
            <person name="Pangilinan J."/>
            <person name="Reynolds N."/>
            <person name="Sandor L."/>
            <person name="Smith M.W."/>
            <person name="Tsang A."/>
            <person name="Grigoriev I.V."/>
            <person name="Stajich J.E."/>
            <person name="Spatafora J.W."/>
        </authorList>
    </citation>
    <scope>NUCLEOTIDE SEQUENCE</scope>
    <source>
        <strain evidence="1">RSA 2281</strain>
    </source>
</reference>
<sequence>MPSKPSRYLQDRYRRAIADYERFIKIHRPDRLHDICPVFPVTKSDLCLYIDYKAHFRYQNLQRYLSALKLHPKHGTHWVNTVLRSNIVEEKKRRLRLLETSQDNKLKYGYNYCIEEHEKINNVFSGVNKKGHNIVTPKLPSSKESRIKNQKIAVPIQGNMNNQTLLHVTTKYGIISSSPRKIEETMHLRTIELNVNQLATKVHIIPYVTPISLHALSSNLS</sequence>
<protein>
    <submittedName>
        <fullName evidence="1">Uncharacterized protein</fullName>
    </submittedName>
</protein>
<keyword evidence="2" id="KW-1185">Reference proteome</keyword>
<accession>A0AAD5KDD9</accession>
<evidence type="ECO:0000313" key="1">
    <source>
        <dbReference type="EMBL" id="KAI9263175.1"/>
    </source>
</evidence>
<name>A0AAD5KDD9_9FUNG</name>
<proteinExistence type="predicted"/>